<dbReference type="Gene3D" id="3.90.780.10">
    <property type="entry name" value="5'-Nucleotidase, C-terminal domain"/>
    <property type="match status" value="1"/>
</dbReference>
<evidence type="ECO:0000256" key="2">
    <source>
        <dbReference type="ARBA" id="ARBA00006654"/>
    </source>
</evidence>
<sequence length="578" mass="63509">MLSHIFLTTVLTFCSVASGFNITVIHTNDVHARIDESNKYGGPCSQGDKDEDKCFGGVARRFTAVKDIRDKHDNVIFLDAGDQFQGTIWFSTFEGRATSRFMNEMRYDAMALGNHEFDNHLEGLIPFINNVTFPILAANIDASDEPTFQGLVEKSTVLTVAGEKIGVVGYLTSEMPALSQRFGKLKFLDEVSTIQAEVDRLTAQGINKIIALGHSGYKTDKEIAKQVTGVDLVIGGHTNNFLFNGPLLTSGPEVIEGPYPTVVTQASGNQVVVVQDYFYGKYLGYLNLEFNDEGIVTSYSGNPILLNGSIARDPTIQGEMVEYLRVLDDIKTNKLAYSNVFLNGERPLCGKRECNLGNLIADSLMDYFIADRKESDLNWNGNNVSLALHNTGGMRASIDAGDVTMENVLALMPFGNLIDMVALKGAILRKAFERSVGRYPEVATEFLQVSGIHVVYDVSKPPGSRVETLEVLCTECKEPMLEPVDDNKIYNVIMPAYVANGGDGYFVIRDNKLDHRNLGILDTDVFIAYIKKRSPLYPSTNKRIVIKDGSKGPISSAMSSSISVAALLISAFFVNLLF</sequence>
<dbReference type="CDD" id="cd07409">
    <property type="entry name" value="MPP_CD73_N"/>
    <property type="match status" value="1"/>
</dbReference>
<dbReference type="Pfam" id="PF00149">
    <property type="entry name" value="Metallophos"/>
    <property type="match status" value="1"/>
</dbReference>
<dbReference type="OrthoDB" id="7722975at2759"/>
<dbReference type="EMBL" id="CAIIXF020000002">
    <property type="protein sequence ID" value="CAH1776835.1"/>
    <property type="molecule type" value="Genomic_DNA"/>
</dbReference>
<comment type="caution">
    <text evidence="11">The sequence shown here is derived from an EMBL/GenBank/DDBJ whole genome shotgun (WGS) entry which is preliminary data.</text>
</comment>
<dbReference type="GO" id="GO:0006196">
    <property type="term" value="P:AMP catabolic process"/>
    <property type="evidence" value="ECO:0007669"/>
    <property type="project" value="TreeGrafter"/>
</dbReference>
<dbReference type="EC" id="3.1.3.5" evidence="3"/>
<feature type="signal peptide" evidence="8">
    <location>
        <begin position="1"/>
        <end position="19"/>
    </location>
</feature>
<dbReference type="InterPro" id="IPR008334">
    <property type="entry name" value="5'-Nucleotdase_C"/>
</dbReference>
<dbReference type="GO" id="GO:0005886">
    <property type="term" value="C:plasma membrane"/>
    <property type="evidence" value="ECO:0007669"/>
    <property type="project" value="TreeGrafter"/>
</dbReference>
<dbReference type="InterPro" id="IPR036907">
    <property type="entry name" value="5'-Nucleotdase_C_sf"/>
</dbReference>
<dbReference type="SUPFAM" id="SSF56300">
    <property type="entry name" value="Metallo-dependent phosphatases"/>
    <property type="match status" value="1"/>
</dbReference>
<dbReference type="Pfam" id="PF02872">
    <property type="entry name" value="5_nucleotid_C"/>
    <property type="match status" value="1"/>
</dbReference>
<dbReference type="GO" id="GO:0046872">
    <property type="term" value="F:metal ion binding"/>
    <property type="evidence" value="ECO:0007669"/>
    <property type="project" value="UniProtKB-KW"/>
</dbReference>
<dbReference type="AlphaFoldDB" id="A0A8J1XL48"/>
<keyword evidence="6 8" id="KW-0547">Nucleotide-binding</keyword>
<dbReference type="InterPro" id="IPR006146">
    <property type="entry name" value="5'-Nucleotdase_CS"/>
</dbReference>
<dbReference type="InterPro" id="IPR004843">
    <property type="entry name" value="Calcineurin-like_PHP"/>
</dbReference>
<keyword evidence="5 8" id="KW-0732">Signal</keyword>
<evidence type="ECO:0000256" key="4">
    <source>
        <dbReference type="ARBA" id="ARBA00022723"/>
    </source>
</evidence>
<dbReference type="GO" id="GO:0000166">
    <property type="term" value="F:nucleotide binding"/>
    <property type="evidence" value="ECO:0007669"/>
    <property type="project" value="UniProtKB-KW"/>
</dbReference>
<proteinExistence type="inferred from homology"/>
<evidence type="ECO:0000256" key="3">
    <source>
        <dbReference type="ARBA" id="ARBA00012643"/>
    </source>
</evidence>
<dbReference type="FunFam" id="3.90.780.10:FF:000001">
    <property type="entry name" value="NT5E isoform 3"/>
    <property type="match status" value="1"/>
</dbReference>
<reference evidence="11" key="1">
    <citation type="submission" date="2022-03" db="EMBL/GenBank/DDBJ databases">
        <authorList>
            <person name="Martin C."/>
        </authorList>
    </citation>
    <scope>NUCLEOTIDE SEQUENCE</scope>
</reference>
<dbReference type="PANTHER" id="PTHR11575">
    <property type="entry name" value="5'-NUCLEOTIDASE-RELATED"/>
    <property type="match status" value="1"/>
</dbReference>
<evidence type="ECO:0000259" key="10">
    <source>
        <dbReference type="Pfam" id="PF02872"/>
    </source>
</evidence>
<evidence type="ECO:0000256" key="8">
    <source>
        <dbReference type="RuleBase" id="RU362119"/>
    </source>
</evidence>
<comment type="similarity">
    <text evidence="2 8">Belongs to the 5'-nucleotidase family.</text>
</comment>
<dbReference type="PRINTS" id="PR01607">
    <property type="entry name" value="APYRASEFAMLY"/>
</dbReference>
<dbReference type="PROSITE" id="PS00786">
    <property type="entry name" value="5_NUCLEOTIDASE_2"/>
    <property type="match status" value="1"/>
</dbReference>
<keyword evidence="4" id="KW-0479">Metal-binding</keyword>
<evidence type="ECO:0000313" key="11">
    <source>
        <dbReference type="EMBL" id="CAH1776835.1"/>
    </source>
</evidence>
<dbReference type="InterPro" id="IPR029052">
    <property type="entry name" value="Metallo-depent_PP-like"/>
</dbReference>
<keyword evidence="12" id="KW-1185">Reference proteome</keyword>
<evidence type="ECO:0000256" key="1">
    <source>
        <dbReference type="ARBA" id="ARBA00000815"/>
    </source>
</evidence>
<feature type="domain" description="5'-Nucleotidase C-terminal" evidence="10">
    <location>
        <begin position="343"/>
        <end position="505"/>
    </location>
</feature>
<dbReference type="Gene3D" id="3.60.21.10">
    <property type="match status" value="1"/>
</dbReference>
<protein>
    <recommendedName>
        <fullName evidence="3">5'-nucleotidase</fullName>
        <ecNumber evidence="3">3.1.3.5</ecNumber>
    </recommendedName>
</protein>
<name>A0A8J1XL48_OWEFU</name>
<evidence type="ECO:0000259" key="9">
    <source>
        <dbReference type="Pfam" id="PF00149"/>
    </source>
</evidence>
<dbReference type="PANTHER" id="PTHR11575:SF24">
    <property type="entry name" value="5'-NUCLEOTIDASE"/>
    <property type="match status" value="1"/>
</dbReference>
<dbReference type="Proteomes" id="UP000749559">
    <property type="component" value="Unassembled WGS sequence"/>
</dbReference>
<dbReference type="GO" id="GO:0008253">
    <property type="term" value="F:5'-nucleotidase activity"/>
    <property type="evidence" value="ECO:0007669"/>
    <property type="project" value="UniProtKB-EC"/>
</dbReference>
<feature type="chain" id="PRO_5042621139" description="5'-nucleotidase" evidence="8">
    <location>
        <begin position="20"/>
        <end position="578"/>
    </location>
</feature>
<comment type="catalytic activity">
    <reaction evidence="1">
        <text>a ribonucleoside 5'-phosphate + H2O = a ribonucleoside + phosphate</text>
        <dbReference type="Rhea" id="RHEA:12484"/>
        <dbReference type="ChEBI" id="CHEBI:15377"/>
        <dbReference type="ChEBI" id="CHEBI:18254"/>
        <dbReference type="ChEBI" id="CHEBI:43474"/>
        <dbReference type="ChEBI" id="CHEBI:58043"/>
        <dbReference type="EC" id="3.1.3.5"/>
    </reaction>
</comment>
<evidence type="ECO:0000256" key="6">
    <source>
        <dbReference type="ARBA" id="ARBA00022741"/>
    </source>
</evidence>
<keyword evidence="7 8" id="KW-0378">Hydrolase</keyword>
<organism evidence="11 12">
    <name type="scientific">Owenia fusiformis</name>
    <name type="common">Polychaete worm</name>
    <dbReference type="NCBI Taxonomy" id="6347"/>
    <lineage>
        <taxon>Eukaryota</taxon>
        <taxon>Metazoa</taxon>
        <taxon>Spiralia</taxon>
        <taxon>Lophotrochozoa</taxon>
        <taxon>Annelida</taxon>
        <taxon>Polychaeta</taxon>
        <taxon>Sedentaria</taxon>
        <taxon>Canalipalpata</taxon>
        <taxon>Sabellida</taxon>
        <taxon>Oweniida</taxon>
        <taxon>Oweniidae</taxon>
        <taxon>Owenia</taxon>
    </lineage>
</organism>
<dbReference type="FunFam" id="3.60.21.10:FF:000020">
    <property type="entry name" value="NT5E isoform 4"/>
    <property type="match status" value="1"/>
</dbReference>
<gene>
    <name evidence="11" type="ORF">OFUS_LOCUS3969</name>
</gene>
<evidence type="ECO:0000256" key="7">
    <source>
        <dbReference type="ARBA" id="ARBA00022801"/>
    </source>
</evidence>
<accession>A0A8J1XL48</accession>
<evidence type="ECO:0000313" key="12">
    <source>
        <dbReference type="Proteomes" id="UP000749559"/>
    </source>
</evidence>
<feature type="domain" description="Calcineurin-like phosphoesterase" evidence="9">
    <location>
        <begin position="23"/>
        <end position="238"/>
    </location>
</feature>
<dbReference type="InterPro" id="IPR006179">
    <property type="entry name" value="5_nucleotidase/apyrase"/>
</dbReference>
<evidence type="ECO:0000256" key="5">
    <source>
        <dbReference type="ARBA" id="ARBA00022729"/>
    </source>
</evidence>
<dbReference type="SUPFAM" id="SSF55816">
    <property type="entry name" value="5'-nucleotidase (syn. UDP-sugar hydrolase), C-terminal domain"/>
    <property type="match status" value="1"/>
</dbReference>
<dbReference type="PROSITE" id="PS00785">
    <property type="entry name" value="5_NUCLEOTIDASE_1"/>
    <property type="match status" value="1"/>
</dbReference>